<protein>
    <submittedName>
        <fullName evidence="6">Uncharacterized protein</fullName>
    </submittedName>
</protein>
<evidence type="ECO:0000259" key="4">
    <source>
        <dbReference type="Pfam" id="PF25954"/>
    </source>
</evidence>
<evidence type="ECO:0000313" key="6">
    <source>
        <dbReference type="EMBL" id="PKQ61863.1"/>
    </source>
</evidence>
<dbReference type="NCBIfam" id="TIGR01730">
    <property type="entry name" value="RND_mfp"/>
    <property type="match status" value="1"/>
</dbReference>
<reference evidence="6 7" key="1">
    <citation type="journal article" date="2017" name="Front. Microbiol.">
        <title>Labilibaculum manganireducens gen. nov., sp. nov. and Labilibaculum filiforme sp. nov., Novel Bacteroidetes Isolated from Subsurface Sediments of the Baltic Sea.</title>
        <authorList>
            <person name="Vandieken V."/>
            <person name="Marshall I.P."/>
            <person name="Niemann H."/>
            <person name="Engelen B."/>
            <person name="Cypionka H."/>
        </authorList>
    </citation>
    <scope>NUCLEOTIDE SEQUENCE [LARGE SCALE GENOMIC DNA]</scope>
    <source>
        <strain evidence="6 7">59.16B</strain>
    </source>
</reference>
<feature type="signal peptide" evidence="3">
    <location>
        <begin position="1"/>
        <end position="18"/>
    </location>
</feature>
<comment type="caution">
    <text evidence="6">The sequence shown here is derived from an EMBL/GenBank/DDBJ whole genome shotgun (WGS) entry which is preliminary data.</text>
</comment>
<organism evidence="6 7">
    <name type="scientific">Labilibaculum filiforme</name>
    <dbReference type="NCBI Taxonomy" id="1940526"/>
    <lineage>
        <taxon>Bacteria</taxon>
        <taxon>Pseudomonadati</taxon>
        <taxon>Bacteroidota</taxon>
        <taxon>Bacteroidia</taxon>
        <taxon>Marinilabiliales</taxon>
        <taxon>Marinifilaceae</taxon>
        <taxon>Labilibaculum</taxon>
    </lineage>
</organism>
<dbReference type="Gene3D" id="2.40.30.170">
    <property type="match status" value="1"/>
</dbReference>
<evidence type="ECO:0000256" key="2">
    <source>
        <dbReference type="ARBA" id="ARBA00022448"/>
    </source>
</evidence>
<accession>A0A2N3HUZ2</accession>
<dbReference type="PANTHER" id="PTHR30097:SF4">
    <property type="entry name" value="SLR6042 PROTEIN"/>
    <property type="match status" value="1"/>
</dbReference>
<evidence type="ECO:0000259" key="5">
    <source>
        <dbReference type="Pfam" id="PF25973"/>
    </source>
</evidence>
<comment type="similarity">
    <text evidence="1">Belongs to the membrane fusion protein (MFP) (TC 8.A.1) family.</text>
</comment>
<keyword evidence="7" id="KW-1185">Reference proteome</keyword>
<dbReference type="PROSITE" id="PS51257">
    <property type="entry name" value="PROKAR_LIPOPROTEIN"/>
    <property type="match status" value="1"/>
</dbReference>
<dbReference type="InterPro" id="IPR058792">
    <property type="entry name" value="Beta-barrel_RND_2"/>
</dbReference>
<dbReference type="GO" id="GO:0015679">
    <property type="term" value="P:plasma membrane copper ion transport"/>
    <property type="evidence" value="ECO:0007669"/>
    <property type="project" value="TreeGrafter"/>
</dbReference>
<dbReference type="InterPro" id="IPR051909">
    <property type="entry name" value="MFP_Cation_Efflux"/>
</dbReference>
<dbReference type="OrthoDB" id="9814657at2"/>
<dbReference type="EMBL" id="MVDD01000011">
    <property type="protein sequence ID" value="PKQ61863.1"/>
    <property type="molecule type" value="Genomic_DNA"/>
</dbReference>
<dbReference type="Gene3D" id="2.40.50.100">
    <property type="match status" value="1"/>
</dbReference>
<dbReference type="GO" id="GO:0030313">
    <property type="term" value="C:cell envelope"/>
    <property type="evidence" value="ECO:0007669"/>
    <property type="project" value="TreeGrafter"/>
</dbReference>
<evidence type="ECO:0000256" key="3">
    <source>
        <dbReference type="SAM" id="SignalP"/>
    </source>
</evidence>
<name>A0A2N3HUZ2_9BACT</name>
<keyword evidence="2" id="KW-0813">Transport</keyword>
<dbReference type="GO" id="GO:0022857">
    <property type="term" value="F:transmembrane transporter activity"/>
    <property type="evidence" value="ECO:0007669"/>
    <property type="project" value="InterPro"/>
</dbReference>
<evidence type="ECO:0000256" key="1">
    <source>
        <dbReference type="ARBA" id="ARBA00009477"/>
    </source>
</evidence>
<feature type="domain" description="CzcB-like barrel-sandwich hybrid" evidence="5">
    <location>
        <begin position="81"/>
        <end position="222"/>
    </location>
</feature>
<dbReference type="Gene3D" id="2.40.420.20">
    <property type="match status" value="1"/>
</dbReference>
<dbReference type="InterPro" id="IPR058647">
    <property type="entry name" value="BSH_CzcB-like"/>
</dbReference>
<dbReference type="InterPro" id="IPR006143">
    <property type="entry name" value="RND_pump_MFP"/>
</dbReference>
<dbReference type="GO" id="GO:0016020">
    <property type="term" value="C:membrane"/>
    <property type="evidence" value="ECO:0007669"/>
    <property type="project" value="InterPro"/>
</dbReference>
<keyword evidence="3" id="KW-0732">Signal</keyword>
<dbReference type="Pfam" id="PF25973">
    <property type="entry name" value="BSH_CzcB"/>
    <property type="match status" value="1"/>
</dbReference>
<dbReference type="AlphaFoldDB" id="A0A2N3HUZ2"/>
<dbReference type="SUPFAM" id="SSF111369">
    <property type="entry name" value="HlyD-like secretion proteins"/>
    <property type="match status" value="1"/>
</dbReference>
<dbReference type="PANTHER" id="PTHR30097">
    <property type="entry name" value="CATION EFFLUX SYSTEM PROTEIN CUSB"/>
    <property type="match status" value="1"/>
</dbReference>
<feature type="chain" id="PRO_5014826825" evidence="3">
    <location>
        <begin position="19"/>
        <end position="374"/>
    </location>
</feature>
<gene>
    <name evidence="6" type="ORF">BZG02_14655</name>
</gene>
<proteinExistence type="inferred from homology"/>
<sequence>MKKHSILAYIFISISLFACKQKTASTNPAINDGEQFIQISQKQFLANEMEIGTLSLHSFADIIACNGYVSAPPNGIANSSTPISGIVKSIQVTAGDYVKKGQVLCEIESNDFIALQQDFSETAALLHGLTADYERNKALYSEKIGAEKDLISSESIYKATKAKFESLKLKLQVLKLDSNKIKEGQFYSSLAITSPISGYITKYNLMLGQFTEQQKSLFEIVDPNQLQIQISVFEKDIHQLKIGQKLQFKTQNNSNEAFTAHLSAIGKGIDPQTKSILCLAKIDDNTKGKLFNGSFIEAEITTNEKNAEALPSQAIIKSGTDHYVFVLAKNDEQNYYLRKEKIKIGSESKGFSEILDPQNLAKVIINGVYNISVE</sequence>
<dbReference type="GO" id="GO:0060003">
    <property type="term" value="P:copper ion export"/>
    <property type="evidence" value="ECO:0007669"/>
    <property type="project" value="TreeGrafter"/>
</dbReference>
<dbReference type="Proteomes" id="UP000233535">
    <property type="component" value="Unassembled WGS sequence"/>
</dbReference>
<dbReference type="Pfam" id="PF25954">
    <property type="entry name" value="Beta-barrel_RND_2"/>
    <property type="match status" value="1"/>
</dbReference>
<dbReference type="RefSeq" id="WP_101262200.1">
    <property type="nucleotide sequence ID" value="NZ_MVDD01000011.1"/>
</dbReference>
<feature type="domain" description="CusB-like beta-barrel" evidence="4">
    <location>
        <begin position="228"/>
        <end position="302"/>
    </location>
</feature>
<evidence type="ECO:0000313" key="7">
    <source>
        <dbReference type="Proteomes" id="UP000233535"/>
    </source>
</evidence>